<gene>
    <name evidence="2" type="ORF">SCMC78_01660</name>
</gene>
<sequence length="196" mass="21293">MSVIRRGVVNRSLLGAVGLVLIVGGSWLAVGDGSAWGPVGDRVPRWWPSPAADGVLLDRELSARLRENGWWSPAVIAGLSVVLVLLVWWLARQAVSGGPRWAVLPRTGPVLRRRAWERAMTTQVAAFDDVSRARVRLVGRPLRAAVTVVVEPEARPAEVARSVAGVIADARDSSGIQALPADVRIRVANRRERRTR</sequence>
<dbReference type="AlphaFoldDB" id="A0AB33K449"/>
<reference evidence="2" key="1">
    <citation type="submission" date="2024-07" db="EMBL/GenBank/DDBJ databases">
        <title>Complete genome sequences of cellulolytic bacteria, Kitasatospora sp. CMC57 and Streptomyces sp. CMC78, isolated from Japanese agricultural soil.</title>
        <authorList>
            <person name="Hashimoto T."/>
            <person name="Ito M."/>
            <person name="Iwamoto M."/>
            <person name="Fukahori D."/>
            <person name="Shoda T."/>
            <person name="Sakoda M."/>
            <person name="Morohoshi T."/>
            <person name="Mitsuboshi M."/>
            <person name="Nishizawa T."/>
        </authorList>
    </citation>
    <scope>NUCLEOTIDE SEQUENCE</scope>
    <source>
        <strain evidence="2">CMC78</strain>
    </source>
</reference>
<accession>A0AB33K449</accession>
<organism evidence="2">
    <name type="scientific">Streptomyces sp. CMC78</name>
    <dbReference type="NCBI Taxonomy" id="3231512"/>
    <lineage>
        <taxon>Bacteria</taxon>
        <taxon>Bacillati</taxon>
        <taxon>Actinomycetota</taxon>
        <taxon>Actinomycetes</taxon>
        <taxon>Kitasatosporales</taxon>
        <taxon>Streptomycetaceae</taxon>
        <taxon>Streptomyces</taxon>
    </lineage>
</organism>
<keyword evidence="1" id="KW-0812">Transmembrane</keyword>
<evidence type="ECO:0000256" key="1">
    <source>
        <dbReference type="SAM" id="Phobius"/>
    </source>
</evidence>
<dbReference type="KEGG" id="stcm:SCMC78_01660"/>
<feature type="transmembrane region" description="Helical" evidence="1">
    <location>
        <begin position="70"/>
        <end position="91"/>
    </location>
</feature>
<feature type="transmembrane region" description="Helical" evidence="1">
    <location>
        <begin position="12"/>
        <end position="30"/>
    </location>
</feature>
<protein>
    <recommendedName>
        <fullName evidence="3">Alkaline shock response membrane anchor protein AmaP</fullName>
    </recommendedName>
</protein>
<evidence type="ECO:0008006" key="3">
    <source>
        <dbReference type="Google" id="ProtNLM"/>
    </source>
</evidence>
<keyword evidence="1" id="KW-1133">Transmembrane helix</keyword>
<name>A0AB33K449_9ACTN</name>
<keyword evidence="1" id="KW-0472">Membrane</keyword>
<dbReference type="RefSeq" id="WP_408053187.1">
    <property type="nucleotide sequence ID" value="NZ_AP035884.1"/>
</dbReference>
<proteinExistence type="predicted"/>
<evidence type="ECO:0000313" key="2">
    <source>
        <dbReference type="EMBL" id="BFP50359.1"/>
    </source>
</evidence>
<dbReference type="EMBL" id="AP035884">
    <property type="protein sequence ID" value="BFP50359.1"/>
    <property type="molecule type" value="Genomic_DNA"/>
</dbReference>